<evidence type="ECO:0000256" key="1">
    <source>
        <dbReference type="SAM" id="MobiDB-lite"/>
    </source>
</evidence>
<name>A0AAN9B6T9_9CAEN</name>
<keyword evidence="3" id="KW-0732">Signal</keyword>
<protein>
    <recommendedName>
        <fullName evidence="4">Farnesoic acid O-methyl transferase domain-containing protein</fullName>
    </recommendedName>
</protein>
<evidence type="ECO:0000256" key="3">
    <source>
        <dbReference type="SAM" id="SignalP"/>
    </source>
</evidence>
<organism evidence="5 6">
    <name type="scientific">Littorina saxatilis</name>
    <dbReference type="NCBI Taxonomy" id="31220"/>
    <lineage>
        <taxon>Eukaryota</taxon>
        <taxon>Metazoa</taxon>
        <taxon>Spiralia</taxon>
        <taxon>Lophotrochozoa</taxon>
        <taxon>Mollusca</taxon>
        <taxon>Gastropoda</taxon>
        <taxon>Caenogastropoda</taxon>
        <taxon>Littorinimorpha</taxon>
        <taxon>Littorinoidea</taxon>
        <taxon>Littorinidae</taxon>
        <taxon>Littorina</taxon>
    </lineage>
</organism>
<feature type="signal peptide" evidence="3">
    <location>
        <begin position="1"/>
        <end position="30"/>
    </location>
</feature>
<dbReference type="Pfam" id="PF12248">
    <property type="entry name" value="Methyltransf_FA"/>
    <property type="match status" value="1"/>
</dbReference>
<evidence type="ECO:0000313" key="5">
    <source>
        <dbReference type="EMBL" id="KAK7100376.1"/>
    </source>
</evidence>
<dbReference type="AlphaFoldDB" id="A0AAN9B6T9"/>
<evidence type="ECO:0000256" key="2">
    <source>
        <dbReference type="SAM" id="Phobius"/>
    </source>
</evidence>
<keyword evidence="6" id="KW-1185">Reference proteome</keyword>
<dbReference type="EMBL" id="JBAMIC010000011">
    <property type="protein sequence ID" value="KAK7100376.1"/>
    <property type="molecule type" value="Genomic_DNA"/>
</dbReference>
<keyword evidence="2" id="KW-1133">Transmembrane helix</keyword>
<feature type="region of interest" description="Disordered" evidence="1">
    <location>
        <begin position="459"/>
        <end position="482"/>
    </location>
</feature>
<feature type="chain" id="PRO_5042935075" description="Farnesoic acid O-methyl transferase domain-containing protein" evidence="3">
    <location>
        <begin position="31"/>
        <end position="556"/>
    </location>
</feature>
<feature type="compositionally biased region" description="Low complexity" evidence="1">
    <location>
        <begin position="196"/>
        <end position="245"/>
    </location>
</feature>
<feature type="domain" description="Farnesoic acid O-methyl transferase" evidence="4">
    <location>
        <begin position="58"/>
        <end position="166"/>
    </location>
</feature>
<gene>
    <name evidence="5" type="ORF">V1264_023341</name>
</gene>
<keyword evidence="2" id="KW-0812">Transmembrane</keyword>
<feature type="region of interest" description="Disordered" evidence="1">
    <location>
        <begin position="421"/>
        <end position="445"/>
    </location>
</feature>
<proteinExistence type="predicted"/>
<feature type="transmembrane region" description="Helical" evidence="2">
    <location>
        <begin position="519"/>
        <end position="544"/>
    </location>
</feature>
<keyword evidence="2" id="KW-0472">Membrane</keyword>
<evidence type="ECO:0000259" key="4">
    <source>
        <dbReference type="Pfam" id="PF12248"/>
    </source>
</evidence>
<feature type="compositionally biased region" description="Basic and acidic residues" evidence="1">
    <location>
        <begin position="246"/>
        <end position="255"/>
    </location>
</feature>
<evidence type="ECO:0000313" key="6">
    <source>
        <dbReference type="Proteomes" id="UP001374579"/>
    </source>
</evidence>
<feature type="compositionally biased region" description="Basic and acidic residues" evidence="1">
    <location>
        <begin position="427"/>
        <end position="436"/>
    </location>
</feature>
<dbReference type="Proteomes" id="UP001374579">
    <property type="component" value="Unassembled WGS sequence"/>
</dbReference>
<dbReference type="InterPro" id="IPR022041">
    <property type="entry name" value="Methyltransf_FA"/>
</dbReference>
<sequence length="556" mass="60160">MGFKMGRSGSNVSVICLAFVFMLSVNSSAADSSCSGPTLKQTGQQQCELVEMTNLSARNSLVFHAKGAGYVVLGLSDKPDPEAEARMVWIGRLQNTWTSLSHFKVCGKTGYGYTEKNVPHPDALNPEEFHTFWLKWDDNNMTFGSGSTVGDSEVINHSFPTAMPIRALFLSGYGDYSYQIYFDDPDGDSCNKEMPTTTDKITQETTEAATVNTNNVSKTMESSVTTSSNVQNSSKRAESAEITTESTRRSEKSQEESQESSRMTTESAAESSSVKKDLDAASTKSTAKSVESQGVTLGTTSESTAEPIDVTTEYTTKATRTTKINTAPNVSVALQTTSNEMMAEATDTYITPTVKNIDDQTKTMASLVTTIKAGVEDVNNIEDSGLNTATDVGHLATETATNTEAANNKWDSDLATATINAESNTKTQEKLAETHKTYTPPANKPLKFSRAQKGCNCILRRPSTKNNENGTSPLDEEDKKKQEALSTAVKKELAVEIKELSASVRKKVSTADKRPTTTVVGYVLAGVCFAPLGLIVLADIVNVFRYVYSAVKNKAY</sequence>
<comment type="caution">
    <text evidence="5">The sequence shown here is derived from an EMBL/GenBank/DDBJ whole genome shotgun (WGS) entry which is preliminary data.</text>
</comment>
<feature type="region of interest" description="Disordered" evidence="1">
    <location>
        <begin position="189"/>
        <end position="312"/>
    </location>
</feature>
<accession>A0AAN9B6T9</accession>
<reference evidence="5 6" key="1">
    <citation type="submission" date="2024-02" db="EMBL/GenBank/DDBJ databases">
        <title>Chromosome-scale genome assembly of the rough periwinkle Littorina saxatilis.</title>
        <authorList>
            <person name="De Jode A."/>
            <person name="Faria R."/>
            <person name="Formenti G."/>
            <person name="Sims Y."/>
            <person name="Smith T.P."/>
            <person name="Tracey A."/>
            <person name="Wood J.M.D."/>
            <person name="Zagrodzka Z.B."/>
            <person name="Johannesson K."/>
            <person name="Butlin R.K."/>
            <person name="Leder E.H."/>
        </authorList>
    </citation>
    <scope>NUCLEOTIDE SEQUENCE [LARGE SCALE GENOMIC DNA]</scope>
    <source>
        <strain evidence="5">Snail1</strain>
        <tissue evidence="5">Muscle</tissue>
    </source>
</reference>
<feature type="compositionally biased region" description="Polar residues" evidence="1">
    <location>
        <begin position="282"/>
        <end position="304"/>
    </location>
</feature>